<accession>A0A0F9Z0C4</accession>
<evidence type="ECO:0000313" key="1">
    <source>
        <dbReference type="EMBL" id="KKP37158.1"/>
    </source>
</evidence>
<sequence length="61" mass="6976">MTNKIIDLQNELKRKIGEDKMMVGLPKNAKPKKFNKSEFIKAAKKVESIFNEDNSSFAFAN</sequence>
<comment type="caution">
    <text evidence="1">The sequence shown here is derived from an EMBL/GenBank/DDBJ whole genome shotgun (WGS) entry which is preliminary data.</text>
</comment>
<gene>
    <name evidence="1" type="ORF">UR23_C0006G0005</name>
</gene>
<protein>
    <submittedName>
        <fullName evidence="1">Uncharacterized protein</fullName>
    </submittedName>
</protein>
<dbReference type="EMBL" id="LBOK01000006">
    <property type="protein sequence ID" value="KKP37158.1"/>
    <property type="molecule type" value="Genomic_DNA"/>
</dbReference>
<dbReference type="AlphaFoldDB" id="A0A0F9Z0C4"/>
<evidence type="ECO:0000313" key="2">
    <source>
        <dbReference type="Proteomes" id="UP000034349"/>
    </source>
</evidence>
<proteinExistence type="predicted"/>
<dbReference type="Proteomes" id="UP000034349">
    <property type="component" value="Unassembled WGS sequence"/>
</dbReference>
<reference evidence="1 2" key="1">
    <citation type="journal article" date="2015" name="Nature">
        <title>rRNA introns, odd ribosomes, and small enigmatic genomes across a large radiation of phyla.</title>
        <authorList>
            <person name="Brown C.T."/>
            <person name="Hug L.A."/>
            <person name="Thomas B.C."/>
            <person name="Sharon I."/>
            <person name="Castelle C.J."/>
            <person name="Singh A."/>
            <person name="Wilkins M.J."/>
            <person name="Williams K.H."/>
            <person name="Banfield J.F."/>
        </authorList>
    </citation>
    <scope>NUCLEOTIDE SEQUENCE [LARGE SCALE GENOMIC DNA]</scope>
</reference>
<organism evidence="1 2">
    <name type="scientific">Candidatus Roizmanbacteria bacterium GW2011_GWA2_32_13</name>
    <dbReference type="NCBI Taxonomy" id="1618475"/>
    <lineage>
        <taxon>Bacteria</taxon>
        <taxon>Candidatus Roizmaniibacteriota</taxon>
    </lineage>
</organism>
<name>A0A0F9Z0C4_9BACT</name>